<organism evidence="2 3">
    <name type="scientific">Microbacterium suwonense</name>
    <dbReference type="NCBI Taxonomy" id="683047"/>
    <lineage>
        <taxon>Bacteria</taxon>
        <taxon>Bacillati</taxon>
        <taxon>Actinomycetota</taxon>
        <taxon>Actinomycetes</taxon>
        <taxon>Micrococcales</taxon>
        <taxon>Microbacteriaceae</taxon>
        <taxon>Microbacterium</taxon>
    </lineage>
</organism>
<feature type="transmembrane region" description="Helical" evidence="1">
    <location>
        <begin position="43"/>
        <end position="64"/>
    </location>
</feature>
<proteinExistence type="predicted"/>
<evidence type="ECO:0000313" key="2">
    <source>
        <dbReference type="EMBL" id="BDZ38859.1"/>
    </source>
</evidence>
<accession>A0ABM8FT56</accession>
<dbReference type="EMBL" id="AP027728">
    <property type="protein sequence ID" value="BDZ38859.1"/>
    <property type="molecule type" value="Genomic_DNA"/>
</dbReference>
<protein>
    <submittedName>
        <fullName evidence="2">Uncharacterized protein</fullName>
    </submittedName>
</protein>
<gene>
    <name evidence="2" type="ORF">GCM10025863_14730</name>
</gene>
<keyword evidence="1" id="KW-1133">Transmembrane helix</keyword>
<dbReference type="Proteomes" id="UP001321543">
    <property type="component" value="Chromosome"/>
</dbReference>
<name>A0ABM8FT56_9MICO</name>
<keyword evidence="1" id="KW-0812">Transmembrane</keyword>
<evidence type="ECO:0000313" key="3">
    <source>
        <dbReference type="Proteomes" id="UP001321543"/>
    </source>
</evidence>
<sequence length="71" mass="8142">MEHELPAVPGRGVLPQSSTLRLLMPLTPLWGALAVPRSRSYRWTMLGLCLLTQWLWILSMYGLARTFYQVP</sequence>
<keyword evidence="3" id="KW-1185">Reference proteome</keyword>
<reference evidence="3" key="1">
    <citation type="journal article" date="2019" name="Int. J. Syst. Evol. Microbiol.">
        <title>The Global Catalogue of Microorganisms (GCM) 10K type strain sequencing project: providing services to taxonomists for standard genome sequencing and annotation.</title>
        <authorList>
            <consortium name="The Broad Institute Genomics Platform"/>
            <consortium name="The Broad Institute Genome Sequencing Center for Infectious Disease"/>
            <person name="Wu L."/>
            <person name="Ma J."/>
        </authorList>
    </citation>
    <scope>NUCLEOTIDE SEQUENCE [LARGE SCALE GENOMIC DNA]</scope>
    <source>
        <strain evidence="3">NBRC 106310</strain>
    </source>
</reference>
<keyword evidence="1" id="KW-0472">Membrane</keyword>
<evidence type="ECO:0000256" key="1">
    <source>
        <dbReference type="SAM" id="Phobius"/>
    </source>
</evidence>